<feature type="transmembrane region" description="Helical" evidence="7">
    <location>
        <begin position="331"/>
        <end position="350"/>
    </location>
</feature>
<dbReference type="PIRSF" id="PIRSF006066">
    <property type="entry name" value="HI0050"/>
    <property type="match status" value="1"/>
</dbReference>
<evidence type="ECO:0000256" key="4">
    <source>
        <dbReference type="ARBA" id="ARBA00022692"/>
    </source>
</evidence>
<feature type="transmembrane region" description="Helical" evidence="7">
    <location>
        <begin position="168"/>
        <end position="191"/>
    </location>
</feature>
<comment type="subcellular location">
    <subcellularLocation>
        <location evidence="1">Cell inner membrane</location>
        <topology evidence="1">Multi-pass membrane protein</topology>
    </subcellularLocation>
</comment>
<accession>A0ABW3UL55</accession>
<evidence type="ECO:0000256" key="7">
    <source>
        <dbReference type="SAM" id="Phobius"/>
    </source>
</evidence>
<reference evidence="10" key="1">
    <citation type="journal article" date="2019" name="Int. J. Syst. Evol. Microbiol.">
        <title>The Global Catalogue of Microorganisms (GCM) 10K type strain sequencing project: providing services to taxonomists for standard genome sequencing and annotation.</title>
        <authorList>
            <consortium name="The Broad Institute Genomics Platform"/>
            <consortium name="The Broad Institute Genome Sequencing Center for Infectious Disease"/>
            <person name="Wu L."/>
            <person name="Ma J."/>
        </authorList>
    </citation>
    <scope>NUCLEOTIDE SEQUENCE [LARGE SCALE GENOMIC DNA]</scope>
    <source>
        <strain evidence="10">CCUG 53270</strain>
    </source>
</reference>
<feature type="transmembrane region" description="Helical" evidence="7">
    <location>
        <begin position="7"/>
        <end position="30"/>
    </location>
</feature>
<feature type="transmembrane region" description="Helical" evidence="7">
    <location>
        <begin position="266"/>
        <end position="290"/>
    </location>
</feature>
<dbReference type="Proteomes" id="UP001597180">
    <property type="component" value="Unassembled WGS sequence"/>
</dbReference>
<keyword evidence="4 7" id="KW-0812">Transmembrane</keyword>
<feature type="transmembrane region" description="Helical" evidence="7">
    <location>
        <begin position="45"/>
        <end position="64"/>
    </location>
</feature>
<dbReference type="PANTHER" id="PTHR33362">
    <property type="entry name" value="SIALIC ACID TRAP TRANSPORTER PERMEASE PROTEIN SIAT-RELATED"/>
    <property type="match status" value="1"/>
</dbReference>
<evidence type="ECO:0000259" key="8">
    <source>
        <dbReference type="Pfam" id="PF06808"/>
    </source>
</evidence>
<keyword evidence="2" id="KW-1003">Cell membrane</keyword>
<feature type="transmembrane region" description="Helical" evidence="7">
    <location>
        <begin position="211"/>
        <end position="232"/>
    </location>
</feature>
<comment type="caution">
    <text evidence="9">The sequence shown here is derived from an EMBL/GenBank/DDBJ whole genome shotgun (WGS) entry which is preliminary data.</text>
</comment>
<dbReference type="InterPro" id="IPR004681">
    <property type="entry name" value="TRAP_DctM"/>
</dbReference>
<feature type="transmembrane region" description="Helical" evidence="7">
    <location>
        <begin position="238"/>
        <end position="254"/>
    </location>
</feature>
<gene>
    <name evidence="9" type="ORF">ACFQ4B_12785</name>
</gene>
<dbReference type="EMBL" id="JBHTLU010000014">
    <property type="protein sequence ID" value="MFD1220994.1"/>
    <property type="molecule type" value="Genomic_DNA"/>
</dbReference>
<organism evidence="9 10">
    <name type="scientific">Paenibacillus vulneris</name>
    <dbReference type="NCBI Taxonomy" id="1133364"/>
    <lineage>
        <taxon>Bacteria</taxon>
        <taxon>Bacillati</taxon>
        <taxon>Bacillota</taxon>
        <taxon>Bacilli</taxon>
        <taxon>Bacillales</taxon>
        <taxon>Paenibacillaceae</taxon>
        <taxon>Paenibacillus</taxon>
    </lineage>
</organism>
<keyword evidence="6 7" id="KW-0472">Membrane</keyword>
<keyword evidence="3" id="KW-0997">Cell inner membrane</keyword>
<feature type="transmembrane region" description="Helical" evidence="7">
    <location>
        <begin position="302"/>
        <end position="324"/>
    </location>
</feature>
<dbReference type="PANTHER" id="PTHR33362:SF2">
    <property type="entry name" value="TRAP TRANSPORTER LARGE PERMEASE PROTEIN"/>
    <property type="match status" value="1"/>
</dbReference>
<evidence type="ECO:0000256" key="6">
    <source>
        <dbReference type="ARBA" id="ARBA00023136"/>
    </source>
</evidence>
<feature type="domain" description="TRAP C4-dicarboxylate transport system permease DctM subunit" evidence="8">
    <location>
        <begin position="6"/>
        <end position="413"/>
    </location>
</feature>
<evidence type="ECO:0000313" key="9">
    <source>
        <dbReference type="EMBL" id="MFD1220994.1"/>
    </source>
</evidence>
<sequence>MSSAAGFVILLFIGVPVAFVLGITTLIYVFSTGNIASLQSLPSKLFNGLQNFGFVAIPMFVLLGEIMNRGGITNRLIHFATVIFGHLRGGLAYVNVVANMFLAAIVGSSNVQTAIMSKVIVPEMEKQGYNKEFSTALTASASIMGPLIPPSMPFIIYGVTSGVSIGSLFFAGIIPGILFALGFGIIIYVTFRKTGSSKLERSSAKEIVQSLFGVVPALLIPVLIMVGITTGIFTATESAAVAVFVAILVGAFLYKELKLKDIPGILVRTIITTSSVSFLLATTNIFGWVLHLQGIPHMIAEVFLNLAGNTFMFLILLNILLIVIGTFLEGVAGIIFLTPILLPIAAQFGVDPIHLGAIIVINLTIGLMHPPFGTVLFIASATTGVSVERLTIRLIPFLIVMFAILLLITYVPWTTTFIPSVFAPK</sequence>
<feature type="transmembrane region" description="Helical" evidence="7">
    <location>
        <begin position="356"/>
        <end position="378"/>
    </location>
</feature>
<dbReference type="Pfam" id="PF06808">
    <property type="entry name" value="DctM"/>
    <property type="match status" value="1"/>
</dbReference>
<evidence type="ECO:0000256" key="3">
    <source>
        <dbReference type="ARBA" id="ARBA00022519"/>
    </source>
</evidence>
<dbReference type="RefSeq" id="WP_345592030.1">
    <property type="nucleotide sequence ID" value="NZ_BAABJG010000029.1"/>
</dbReference>
<proteinExistence type="predicted"/>
<dbReference type="NCBIfam" id="TIGR00786">
    <property type="entry name" value="dctM"/>
    <property type="match status" value="1"/>
</dbReference>
<feature type="transmembrane region" description="Helical" evidence="7">
    <location>
        <begin position="390"/>
        <end position="413"/>
    </location>
</feature>
<keyword evidence="10" id="KW-1185">Reference proteome</keyword>
<evidence type="ECO:0000313" key="10">
    <source>
        <dbReference type="Proteomes" id="UP001597180"/>
    </source>
</evidence>
<evidence type="ECO:0000256" key="1">
    <source>
        <dbReference type="ARBA" id="ARBA00004429"/>
    </source>
</evidence>
<keyword evidence="5 7" id="KW-1133">Transmembrane helix</keyword>
<name>A0ABW3UL55_9BACL</name>
<evidence type="ECO:0000256" key="2">
    <source>
        <dbReference type="ARBA" id="ARBA00022475"/>
    </source>
</evidence>
<dbReference type="InterPro" id="IPR010656">
    <property type="entry name" value="DctM"/>
</dbReference>
<evidence type="ECO:0000256" key="5">
    <source>
        <dbReference type="ARBA" id="ARBA00022989"/>
    </source>
</evidence>
<protein>
    <submittedName>
        <fullName evidence="9">TRAP transporter large permease</fullName>
    </submittedName>
</protein>